<dbReference type="PANTHER" id="PTHR24096">
    <property type="entry name" value="LONG-CHAIN-FATTY-ACID--COA LIGASE"/>
    <property type="match status" value="1"/>
</dbReference>
<dbReference type="EMBL" id="CP043028">
    <property type="protein sequence ID" value="QFJ53885.1"/>
    <property type="molecule type" value="Genomic_DNA"/>
</dbReference>
<dbReference type="GO" id="GO:0016405">
    <property type="term" value="F:CoA-ligase activity"/>
    <property type="evidence" value="ECO:0007669"/>
    <property type="project" value="TreeGrafter"/>
</dbReference>
<dbReference type="Gene3D" id="3.30.300.30">
    <property type="match status" value="1"/>
</dbReference>
<dbReference type="OrthoDB" id="9803968at2"/>
<organism evidence="2 3">
    <name type="scientific">Pseudobutyrivibrio xylanivorans</name>
    <dbReference type="NCBI Taxonomy" id="185007"/>
    <lineage>
        <taxon>Bacteria</taxon>
        <taxon>Bacillati</taxon>
        <taxon>Bacillota</taxon>
        <taxon>Clostridia</taxon>
        <taxon>Lachnospirales</taxon>
        <taxon>Lachnospiraceae</taxon>
        <taxon>Pseudobutyrivibrio</taxon>
    </lineage>
</organism>
<evidence type="ECO:0000313" key="2">
    <source>
        <dbReference type="EMBL" id="QFJ53885.1"/>
    </source>
</evidence>
<protein>
    <submittedName>
        <fullName evidence="2">Acyl--CoA ligase</fullName>
    </submittedName>
</protein>
<dbReference type="InterPro" id="IPR020845">
    <property type="entry name" value="AMP-binding_CS"/>
</dbReference>
<evidence type="ECO:0000259" key="1">
    <source>
        <dbReference type="Pfam" id="PF00501"/>
    </source>
</evidence>
<proteinExistence type="predicted"/>
<feature type="domain" description="AMP-dependent synthetase/ligase" evidence="1">
    <location>
        <begin position="11"/>
        <end position="341"/>
    </location>
</feature>
<dbReference type="InterPro" id="IPR000873">
    <property type="entry name" value="AMP-dep_synth/lig_dom"/>
</dbReference>
<accession>A0A5P6VMK2</accession>
<dbReference type="Gene3D" id="3.40.50.12780">
    <property type="entry name" value="N-terminal domain of ligase-like"/>
    <property type="match status" value="1"/>
</dbReference>
<reference evidence="3" key="1">
    <citation type="submission" date="2019-08" db="EMBL/GenBank/DDBJ databases">
        <title>Complete Genome Sequence of the Polysaccharide-Degrading Rumen Bacterium Pseudobutyrivibrio xylanivorans MA3014.</title>
        <authorList>
            <person name="Palevich N."/>
            <person name="Maclean P.H."/>
            <person name="Kelly W.J."/>
            <person name="Leahy S.C."/>
            <person name="Rakonjac J."/>
            <person name="Attwood G.T."/>
        </authorList>
    </citation>
    <scope>NUCLEOTIDE SEQUENCE [LARGE SCALE GENOMIC DNA]</scope>
    <source>
        <strain evidence="3">MA3014</strain>
    </source>
</reference>
<evidence type="ECO:0000313" key="3">
    <source>
        <dbReference type="Proteomes" id="UP000327030"/>
    </source>
</evidence>
<dbReference type="InterPro" id="IPR045851">
    <property type="entry name" value="AMP-bd_C_sf"/>
</dbReference>
<name>A0A5P6VMK2_PSEXY</name>
<dbReference type="RefSeq" id="WP_151622382.1">
    <property type="nucleotide sequence ID" value="NZ_CP043028.1"/>
</dbReference>
<dbReference type="Pfam" id="PF00501">
    <property type="entry name" value="AMP-binding"/>
    <property type="match status" value="1"/>
</dbReference>
<dbReference type="PROSITE" id="PS00455">
    <property type="entry name" value="AMP_BINDING"/>
    <property type="match status" value="1"/>
</dbReference>
<gene>
    <name evidence="2" type="ORF">FXF36_02885</name>
</gene>
<dbReference type="Proteomes" id="UP000327030">
    <property type="component" value="Chromosome 1"/>
</dbReference>
<dbReference type="AlphaFoldDB" id="A0A5P6VMK2"/>
<dbReference type="SUPFAM" id="SSF56801">
    <property type="entry name" value="Acetyl-CoA synthetase-like"/>
    <property type="match status" value="1"/>
</dbReference>
<dbReference type="KEGG" id="pxv:FXF36_02885"/>
<sequence length="467" mass="52222">MVHFLEDIKKCGSKIAYRILDGDKSYNISYEQYYAQVGICAYNIEQLVGDISGKRIAAYCDSSYEYMVLMGALIFSRAVLVPVNYYESQDNILYEISNSGADFVITDNGKIYNEDLSVPLITLSEVIGERGGIKELCDFSAEEKDSDLFIIYTSGTTGKSKGVVLSVGNMFGFQKTIVDEYAPIDVSSHIDAYVNFPFYHIAGITAWAALMEMGGTMYISRNPRNVLFDLENENIDCAAVTPATLNLWKKAIARGHMERLGHAKLILTAGAAPDINSIEALLNKGVMYGQFYGMTETCGNITCNYDCKNHLKSVGRTVPNTEVFFIDGELCIKSPTIMKYYHNNDVETSKTVIDGALHTGDLGYIDEDGYIYITGRKKNLIILSGGENVSPEELENELYKCEFIHECKVYAEGDRICTRIYADEDKKDLVAAYIADLNKRLPIFKRIYKKDIQSEPLEKTGSGKIKR</sequence>
<dbReference type="InterPro" id="IPR042099">
    <property type="entry name" value="ANL_N_sf"/>
</dbReference>
<keyword evidence="2" id="KW-0436">Ligase</keyword>